<keyword evidence="2 7" id="KW-0813">Transport</keyword>
<dbReference type="PANTHER" id="PTHR11442">
    <property type="entry name" value="HEMOGLOBIN FAMILY MEMBER"/>
    <property type="match status" value="1"/>
</dbReference>
<dbReference type="GO" id="GO:0072562">
    <property type="term" value="C:blood microparticle"/>
    <property type="evidence" value="ECO:0007669"/>
    <property type="project" value="TreeGrafter"/>
</dbReference>
<keyword evidence="10" id="KW-1185">Reference proteome</keyword>
<dbReference type="PRINTS" id="PR00612">
    <property type="entry name" value="ALPHAHAEM"/>
</dbReference>
<dbReference type="GO" id="GO:0031720">
    <property type="term" value="F:haptoglobin binding"/>
    <property type="evidence" value="ECO:0007669"/>
    <property type="project" value="TreeGrafter"/>
</dbReference>
<dbReference type="GO" id="GO:0042744">
    <property type="term" value="P:hydrogen peroxide catabolic process"/>
    <property type="evidence" value="ECO:0007669"/>
    <property type="project" value="TreeGrafter"/>
</dbReference>
<comment type="similarity">
    <text evidence="1 7">Belongs to the globin family.</text>
</comment>
<evidence type="ECO:0000313" key="10">
    <source>
        <dbReference type="Proteomes" id="UP001295444"/>
    </source>
</evidence>
<keyword evidence="3 7" id="KW-0349">Heme</keyword>
<dbReference type="Gene3D" id="1.10.490.10">
    <property type="entry name" value="Globins"/>
    <property type="match status" value="2"/>
</dbReference>
<keyword evidence="6" id="KW-0408">Iron</keyword>
<dbReference type="GO" id="GO:0043177">
    <property type="term" value="F:organic acid binding"/>
    <property type="evidence" value="ECO:0007669"/>
    <property type="project" value="TreeGrafter"/>
</dbReference>
<evidence type="ECO:0000256" key="7">
    <source>
        <dbReference type="RuleBase" id="RU000356"/>
    </source>
</evidence>
<dbReference type="InterPro" id="IPR012292">
    <property type="entry name" value="Globin/Proto"/>
</dbReference>
<evidence type="ECO:0000256" key="5">
    <source>
        <dbReference type="ARBA" id="ARBA00022723"/>
    </source>
</evidence>
<feature type="domain" description="Globin" evidence="8">
    <location>
        <begin position="71"/>
        <end position="211"/>
    </location>
</feature>
<dbReference type="Pfam" id="PF00042">
    <property type="entry name" value="Globin"/>
    <property type="match status" value="2"/>
</dbReference>
<organism evidence="9 10">
    <name type="scientific">Pelobates cultripes</name>
    <name type="common">Western spadefoot toad</name>
    <dbReference type="NCBI Taxonomy" id="61616"/>
    <lineage>
        <taxon>Eukaryota</taxon>
        <taxon>Metazoa</taxon>
        <taxon>Chordata</taxon>
        <taxon>Craniata</taxon>
        <taxon>Vertebrata</taxon>
        <taxon>Euteleostomi</taxon>
        <taxon>Amphibia</taxon>
        <taxon>Batrachia</taxon>
        <taxon>Anura</taxon>
        <taxon>Pelobatoidea</taxon>
        <taxon>Pelobatidae</taxon>
        <taxon>Pelobates</taxon>
    </lineage>
</organism>
<dbReference type="GO" id="GO:0004601">
    <property type="term" value="F:peroxidase activity"/>
    <property type="evidence" value="ECO:0007669"/>
    <property type="project" value="TreeGrafter"/>
</dbReference>
<accession>A0AAD1R5K5</accession>
<dbReference type="FunFam" id="1.10.490.10:FF:000002">
    <property type="entry name" value="Hemoglobin subunit alpha"/>
    <property type="match status" value="1"/>
</dbReference>
<keyword evidence="5" id="KW-0479">Metal-binding</keyword>
<gene>
    <name evidence="9" type="ORF">PECUL_23A050802</name>
</gene>
<dbReference type="InterPro" id="IPR002339">
    <property type="entry name" value="Hemoglobin_pi"/>
</dbReference>
<dbReference type="EMBL" id="OW240912">
    <property type="protein sequence ID" value="CAH2224354.1"/>
    <property type="molecule type" value="Genomic_DNA"/>
</dbReference>
<evidence type="ECO:0000256" key="3">
    <source>
        <dbReference type="ARBA" id="ARBA00022617"/>
    </source>
</evidence>
<feature type="domain" description="Globin" evidence="8">
    <location>
        <begin position="2"/>
        <end position="62"/>
    </location>
</feature>
<proteinExistence type="inferred from homology"/>
<evidence type="ECO:0000256" key="1">
    <source>
        <dbReference type="ARBA" id="ARBA00008705"/>
    </source>
</evidence>
<dbReference type="AlphaFoldDB" id="A0AAD1R5K5"/>
<dbReference type="SUPFAM" id="SSF46458">
    <property type="entry name" value="Globin-like"/>
    <property type="match status" value="2"/>
</dbReference>
<dbReference type="GO" id="GO:0019825">
    <property type="term" value="F:oxygen binding"/>
    <property type="evidence" value="ECO:0007669"/>
    <property type="project" value="InterPro"/>
</dbReference>
<evidence type="ECO:0000256" key="4">
    <source>
        <dbReference type="ARBA" id="ARBA00022621"/>
    </source>
</evidence>
<dbReference type="InterPro" id="IPR050056">
    <property type="entry name" value="Hemoglobin_oxygen_transport"/>
</dbReference>
<dbReference type="InterPro" id="IPR002338">
    <property type="entry name" value="Hemoglobin_a-typ"/>
</dbReference>
<dbReference type="CDD" id="cd08927">
    <property type="entry name" value="Hb-alpha-like"/>
    <property type="match status" value="1"/>
</dbReference>
<dbReference type="InterPro" id="IPR009050">
    <property type="entry name" value="Globin-like_sf"/>
</dbReference>
<dbReference type="PROSITE" id="PS01033">
    <property type="entry name" value="GLOBIN"/>
    <property type="match status" value="2"/>
</dbReference>
<dbReference type="GO" id="GO:0005833">
    <property type="term" value="C:hemoglobin complex"/>
    <property type="evidence" value="ECO:0007669"/>
    <property type="project" value="InterPro"/>
</dbReference>
<keyword evidence="4 7" id="KW-0561">Oxygen transport</keyword>
<name>A0AAD1R5K5_PELCU</name>
<evidence type="ECO:0000259" key="8">
    <source>
        <dbReference type="PROSITE" id="PS01033"/>
    </source>
</evidence>
<dbReference type="InterPro" id="IPR000971">
    <property type="entry name" value="Globin"/>
</dbReference>
<evidence type="ECO:0000313" key="9">
    <source>
        <dbReference type="EMBL" id="CAH2224354.1"/>
    </source>
</evidence>
<evidence type="ECO:0000256" key="6">
    <source>
        <dbReference type="ARBA" id="ARBA00023004"/>
    </source>
</evidence>
<dbReference type="GO" id="GO:0005344">
    <property type="term" value="F:oxygen carrier activity"/>
    <property type="evidence" value="ECO:0007669"/>
    <property type="project" value="UniProtKB-KW"/>
</dbReference>
<sequence length="211" mass="22820">MTFSDAEKAAIVSIWGKVAGHTDELGAEALERLFLSYPQTKTYFSHFNLSHGSQDLRSHGGKCLILRSNMTFSDAEKAAIVSIWGKVAGHSDDIGAEALERLFLSFPQTKTYFSHFNLSHGSQDLRSHGGKVLNAIGGAAGHLDDLSGALSALSDLHAYKLRVDPGNFRLLSHSIQVTLAAHFGAEFTPTAQSAWDKFLAAVSAVLVSKYR</sequence>
<dbReference type="PANTHER" id="PTHR11442:SF41">
    <property type="entry name" value="HEMOGLOBIN SUBUNIT ZETA"/>
    <property type="match status" value="1"/>
</dbReference>
<evidence type="ECO:0000256" key="2">
    <source>
        <dbReference type="ARBA" id="ARBA00022448"/>
    </source>
</evidence>
<dbReference type="GO" id="GO:0020037">
    <property type="term" value="F:heme binding"/>
    <property type="evidence" value="ECO:0007669"/>
    <property type="project" value="InterPro"/>
</dbReference>
<dbReference type="PRINTS" id="PR00815">
    <property type="entry name" value="PIHAEM"/>
</dbReference>
<protein>
    <submittedName>
        <fullName evidence="9">Hemoglobin subunit alpha-5-like</fullName>
    </submittedName>
</protein>
<reference evidence="9" key="1">
    <citation type="submission" date="2022-03" db="EMBL/GenBank/DDBJ databases">
        <authorList>
            <person name="Alioto T."/>
            <person name="Alioto T."/>
            <person name="Gomez Garrido J."/>
        </authorList>
    </citation>
    <scope>NUCLEOTIDE SEQUENCE</scope>
</reference>
<dbReference type="Proteomes" id="UP001295444">
    <property type="component" value="Chromosome 01"/>
</dbReference>
<dbReference type="GO" id="GO:0031838">
    <property type="term" value="C:haptoglobin-hemoglobin complex"/>
    <property type="evidence" value="ECO:0007669"/>
    <property type="project" value="TreeGrafter"/>
</dbReference>
<dbReference type="GO" id="GO:0005506">
    <property type="term" value="F:iron ion binding"/>
    <property type="evidence" value="ECO:0007669"/>
    <property type="project" value="InterPro"/>
</dbReference>